<evidence type="ECO:0000313" key="1">
    <source>
        <dbReference type="EMBL" id="REK88716.1"/>
    </source>
</evidence>
<dbReference type="AlphaFoldDB" id="A0A371Q1W0"/>
<comment type="caution">
    <text evidence="1">The sequence shown here is derived from an EMBL/GenBank/DDBJ whole genome shotgun (WGS) entry which is preliminary data.</text>
</comment>
<dbReference type="RefSeq" id="WP_128508549.1">
    <property type="nucleotide sequence ID" value="NZ_QUAC01000151.1"/>
</dbReference>
<sequence length="105" mass="12204">MSRTARCRSWEIAKTREQYGARRMADEWPSTVRGRGRVRGIWGLVAASAWIVDSSWRRRVKQRELNRRLEQLSRHFPQGHETSLAEVLKGFQQLRDALGEAARNG</sequence>
<accession>A0A371Q1W0</accession>
<keyword evidence="2" id="KW-1185">Reference proteome</keyword>
<gene>
    <name evidence="1" type="ORF">DY245_19615</name>
</gene>
<dbReference type="Proteomes" id="UP000262477">
    <property type="component" value="Unassembled WGS sequence"/>
</dbReference>
<organism evidence="1 2">
    <name type="scientific">Streptomyces inhibens</name>
    <dbReference type="NCBI Taxonomy" id="2293571"/>
    <lineage>
        <taxon>Bacteria</taxon>
        <taxon>Bacillati</taxon>
        <taxon>Actinomycetota</taxon>
        <taxon>Actinomycetes</taxon>
        <taxon>Kitasatosporales</taxon>
        <taxon>Streptomycetaceae</taxon>
        <taxon>Streptomyces</taxon>
    </lineage>
</organism>
<dbReference type="EMBL" id="QUAC01000151">
    <property type="protein sequence ID" value="REK88716.1"/>
    <property type="molecule type" value="Genomic_DNA"/>
</dbReference>
<reference evidence="1 2" key="1">
    <citation type="submission" date="2018-08" db="EMBL/GenBank/DDBJ databases">
        <title>Streptomyces NEAU-D10 sp. nov., a novel Actinomycete isolated from soil.</title>
        <authorList>
            <person name="Jin L."/>
        </authorList>
    </citation>
    <scope>NUCLEOTIDE SEQUENCE [LARGE SCALE GENOMIC DNA]</scope>
    <source>
        <strain evidence="1 2">NEAU-D10</strain>
    </source>
</reference>
<evidence type="ECO:0000313" key="2">
    <source>
        <dbReference type="Proteomes" id="UP000262477"/>
    </source>
</evidence>
<proteinExistence type="predicted"/>
<protein>
    <submittedName>
        <fullName evidence="1">Uncharacterized protein</fullName>
    </submittedName>
</protein>
<name>A0A371Q1W0_STRIH</name>